<name>A0A7J2U5Y7_9CREN</name>
<dbReference type="EMBL" id="DSEU01000079">
    <property type="protein sequence ID" value="HEM68156.1"/>
    <property type="molecule type" value="Genomic_DNA"/>
</dbReference>
<sequence>MNYETELIIHKSSEKPNRTQTYGEVRIGYVGLKPFTFFCAATLGGLGAVMGALSNGIIGVMVYGALGVIIGATLGYLVDTMVEMLIL</sequence>
<feature type="transmembrane region" description="Helical" evidence="1">
    <location>
        <begin position="60"/>
        <end position="78"/>
    </location>
</feature>
<organism evidence="2">
    <name type="scientific">Ignisphaera aggregans</name>
    <dbReference type="NCBI Taxonomy" id="334771"/>
    <lineage>
        <taxon>Archaea</taxon>
        <taxon>Thermoproteota</taxon>
        <taxon>Thermoprotei</taxon>
        <taxon>Desulfurococcales</taxon>
        <taxon>Desulfurococcaceae</taxon>
        <taxon>Ignisphaera</taxon>
    </lineage>
</organism>
<comment type="caution">
    <text evidence="2">The sequence shown here is derived from an EMBL/GenBank/DDBJ whole genome shotgun (WGS) entry which is preliminary data.</text>
</comment>
<gene>
    <name evidence="2" type="ORF">ENO26_11485</name>
</gene>
<feature type="transmembrane region" description="Helical" evidence="1">
    <location>
        <begin position="35"/>
        <end position="53"/>
    </location>
</feature>
<protein>
    <submittedName>
        <fullName evidence="2">Uncharacterized protein</fullName>
    </submittedName>
</protein>
<keyword evidence="1" id="KW-1133">Transmembrane helix</keyword>
<dbReference type="AlphaFoldDB" id="A0A7J2U5Y7"/>
<evidence type="ECO:0000256" key="1">
    <source>
        <dbReference type="SAM" id="Phobius"/>
    </source>
</evidence>
<reference evidence="2" key="1">
    <citation type="journal article" date="2020" name="mSystems">
        <title>Genome- and Community-Level Interaction Insights into Carbon Utilization and Element Cycling Functions of Hydrothermarchaeota in Hydrothermal Sediment.</title>
        <authorList>
            <person name="Zhou Z."/>
            <person name="Liu Y."/>
            <person name="Xu W."/>
            <person name="Pan J."/>
            <person name="Luo Z.H."/>
            <person name="Li M."/>
        </authorList>
    </citation>
    <scope>NUCLEOTIDE SEQUENCE [LARGE SCALE GENOMIC DNA]</scope>
    <source>
        <strain evidence="2">SpSt-125</strain>
    </source>
</reference>
<keyword evidence="1" id="KW-0472">Membrane</keyword>
<accession>A0A7J2U5Y7</accession>
<evidence type="ECO:0000313" key="2">
    <source>
        <dbReference type="EMBL" id="HEM68156.1"/>
    </source>
</evidence>
<keyword evidence="1" id="KW-0812">Transmembrane</keyword>
<proteinExistence type="predicted"/>